<dbReference type="AlphaFoldDB" id="A0A518G5V5"/>
<dbReference type="Pfam" id="PF00171">
    <property type="entry name" value="Aldedh"/>
    <property type="match status" value="1"/>
</dbReference>
<feature type="domain" description="Aldehyde dehydrogenase" evidence="2">
    <location>
        <begin position="17"/>
        <end position="427"/>
    </location>
</feature>
<protein>
    <submittedName>
        <fullName evidence="3">NADP-dependent fatty aldehyde dehydrogenase</fullName>
        <ecNumber evidence="3">1.2.1.4</ecNumber>
    </submittedName>
</protein>
<dbReference type="PANTHER" id="PTHR43353:SF3">
    <property type="entry name" value="ALDEHYDE DEHYDROGENASE-RELATED"/>
    <property type="match status" value="1"/>
</dbReference>
<dbReference type="Gene3D" id="3.40.605.10">
    <property type="entry name" value="Aldehyde Dehydrogenase, Chain A, domain 1"/>
    <property type="match status" value="1"/>
</dbReference>
<dbReference type="InterPro" id="IPR016162">
    <property type="entry name" value="Ald_DH_N"/>
</dbReference>
<dbReference type="PANTHER" id="PTHR43353">
    <property type="entry name" value="SUCCINATE-SEMIALDEHYDE DEHYDROGENASE, MITOCHONDRIAL"/>
    <property type="match status" value="1"/>
</dbReference>
<dbReference type="InterPro" id="IPR050740">
    <property type="entry name" value="Aldehyde_DH_Superfamily"/>
</dbReference>
<proteinExistence type="predicted"/>
<keyword evidence="1 3" id="KW-0560">Oxidoreductase</keyword>
<dbReference type="RefSeq" id="WP_145077239.1">
    <property type="nucleotide sequence ID" value="NZ_CP036298.1"/>
</dbReference>
<evidence type="ECO:0000313" key="3">
    <source>
        <dbReference type="EMBL" id="QDV23944.1"/>
    </source>
</evidence>
<dbReference type="EMBL" id="CP036298">
    <property type="protein sequence ID" value="QDV23944.1"/>
    <property type="molecule type" value="Genomic_DNA"/>
</dbReference>
<dbReference type="EC" id="1.2.1.4" evidence="3"/>
<dbReference type="KEGG" id="ahel:Q31a_22560"/>
<dbReference type="CDD" id="cd07129">
    <property type="entry name" value="ALDH_KGSADH"/>
    <property type="match status" value="1"/>
</dbReference>
<dbReference type="OrthoDB" id="9770537at2"/>
<dbReference type="InterPro" id="IPR044151">
    <property type="entry name" value="ALDH_KGSADH"/>
</dbReference>
<dbReference type="InterPro" id="IPR016163">
    <property type="entry name" value="Ald_DH_C"/>
</dbReference>
<reference evidence="3 4" key="1">
    <citation type="submission" date="2019-02" db="EMBL/GenBank/DDBJ databases">
        <title>Deep-cultivation of Planctomycetes and their phenomic and genomic characterization uncovers novel biology.</title>
        <authorList>
            <person name="Wiegand S."/>
            <person name="Jogler M."/>
            <person name="Boedeker C."/>
            <person name="Pinto D."/>
            <person name="Vollmers J."/>
            <person name="Rivas-Marin E."/>
            <person name="Kohn T."/>
            <person name="Peeters S.H."/>
            <person name="Heuer A."/>
            <person name="Rast P."/>
            <person name="Oberbeckmann S."/>
            <person name="Bunk B."/>
            <person name="Jeske O."/>
            <person name="Meyerdierks A."/>
            <person name="Storesund J.E."/>
            <person name="Kallscheuer N."/>
            <person name="Luecker S."/>
            <person name="Lage O.M."/>
            <person name="Pohl T."/>
            <person name="Merkel B.J."/>
            <person name="Hornburger P."/>
            <person name="Mueller R.-W."/>
            <person name="Bruemmer F."/>
            <person name="Labrenz M."/>
            <person name="Spormann A.M."/>
            <person name="Op den Camp H."/>
            <person name="Overmann J."/>
            <person name="Amann R."/>
            <person name="Jetten M.S.M."/>
            <person name="Mascher T."/>
            <person name="Medema M.H."/>
            <person name="Devos D.P."/>
            <person name="Kaster A.-K."/>
            <person name="Ovreas L."/>
            <person name="Rohde M."/>
            <person name="Galperin M.Y."/>
            <person name="Jogler C."/>
        </authorList>
    </citation>
    <scope>NUCLEOTIDE SEQUENCE [LARGE SCALE GENOMIC DNA]</scope>
    <source>
        <strain evidence="3 4">Q31a</strain>
    </source>
</reference>
<dbReference type="GO" id="GO:0033721">
    <property type="term" value="F:aldehyde dehydrogenase (NADP+) activity"/>
    <property type="evidence" value="ECO:0007669"/>
    <property type="project" value="UniProtKB-EC"/>
</dbReference>
<accession>A0A518G5V5</accession>
<name>A0A518G5V5_9BACT</name>
<evidence type="ECO:0000313" key="4">
    <source>
        <dbReference type="Proteomes" id="UP000318017"/>
    </source>
</evidence>
<keyword evidence="4" id="KW-1185">Reference proteome</keyword>
<sequence length="530" mass="55410">MPTTTPQTEKILVAGAWTASAAVRSFQSSNPATGEQLPQQYPVSSWDDCETLLDAAAEAAEHLQRSTPAEIAGFLEAFADLIDANNEELAAAASLETALPVAPRLAAVEIPRTSNQLRQAATAARNGSWAQATIDTKANIRSCYEPIGPVCVFGPNNFPFAFNSAAGGDFAAAIAAGNPVIAKANTSHPGITKKLAELALQAVLASGLHPATVQMIYRLSHADGARLVADHRVAAIGYTGSRKAGLTLKAAADQAGKPIYLELSSVNPVVLMPGVLAERGADLVSEFTTSVLMGTGQFCTNPGLLILQAGTATEEFLEGTRQKFVDAQPGTLLSSGVKEALVNAVQTLTNAGATLLCGGRPVENQCSVSNSLLRVSAKDFLRDPEIFQTEAFGNASLAVVADSVEEIGKVVDALEGNLTGCIYSSSDATDAASYQLVAPKLARRVGRLLNDKMPTGVAVSPAMNHGGPFPATGHPGFTAVGIPASLFRFAKLTCYDAVREDRLPALLRDKNPTGKTWRSIDLNWTVADVS</sequence>
<dbReference type="SUPFAM" id="SSF53720">
    <property type="entry name" value="ALDH-like"/>
    <property type="match status" value="1"/>
</dbReference>
<organism evidence="3 4">
    <name type="scientific">Aureliella helgolandensis</name>
    <dbReference type="NCBI Taxonomy" id="2527968"/>
    <lineage>
        <taxon>Bacteria</taxon>
        <taxon>Pseudomonadati</taxon>
        <taxon>Planctomycetota</taxon>
        <taxon>Planctomycetia</taxon>
        <taxon>Pirellulales</taxon>
        <taxon>Pirellulaceae</taxon>
        <taxon>Aureliella</taxon>
    </lineage>
</organism>
<evidence type="ECO:0000259" key="2">
    <source>
        <dbReference type="Pfam" id="PF00171"/>
    </source>
</evidence>
<dbReference type="Proteomes" id="UP000318017">
    <property type="component" value="Chromosome"/>
</dbReference>
<dbReference type="Gene3D" id="3.40.309.10">
    <property type="entry name" value="Aldehyde Dehydrogenase, Chain A, domain 2"/>
    <property type="match status" value="1"/>
</dbReference>
<gene>
    <name evidence="3" type="primary">aldH</name>
    <name evidence="3" type="ORF">Q31a_22560</name>
</gene>
<evidence type="ECO:0000256" key="1">
    <source>
        <dbReference type="ARBA" id="ARBA00023002"/>
    </source>
</evidence>
<dbReference type="InterPro" id="IPR016161">
    <property type="entry name" value="Ald_DH/histidinol_DH"/>
</dbReference>
<dbReference type="InterPro" id="IPR015590">
    <property type="entry name" value="Aldehyde_DH_dom"/>
</dbReference>